<evidence type="ECO:0000313" key="3">
    <source>
        <dbReference type="Proteomes" id="UP000482800"/>
    </source>
</evidence>
<reference evidence="2 3" key="2">
    <citation type="submission" date="2020-03" db="EMBL/GenBank/DDBJ databases">
        <authorList>
            <person name="Ichikawa N."/>
            <person name="Kimura A."/>
            <person name="Kitahashi Y."/>
            <person name="Uohara A."/>
        </authorList>
    </citation>
    <scope>NUCLEOTIDE SEQUENCE [LARGE SCALE GENOMIC DNA]</scope>
    <source>
        <strain evidence="2 3">NBRC 108639</strain>
    </source>
</reference>
<dbReference type="Proteomes" id="UP000482800">
    <property type="component" value="Unassembled WGS sequence"/>
</dbReference>
<gene>
    <name evidence="2" type="ORF">Phou_068340</name>
</gene>
<dbReference type="EMBL" id="BLPF01000002">
    <property type="protein sequence ID" value="GFJ82654.1"/>
    <property type="molecule type" value="Genomic_DNA"/>
</dbReference>
<sequence>MRAVARYEVHPQPRPQNRPAVEWTHAAWSDAGGRVPRRAVRVRYRFPRLDSPARTGRDGVVLLIFTLIGSPVLVALGVWALAGDDRTLNDYAGATLAFGFVAW</sequence>
<accession>A0A6V8KFR4</accession>
<keyword evidence="1" id="KW-0812">Transmembrane</keyword>
<dbReference type="AlphaFoldDB" id="A0A6V8KFR4"/>
<keyword evidence="1" id="KW-0472">Membrane</keyword>
<name>A0A6V8KFR4_9ACTN</name>
<keyword evidence="3" id="KW-1185">Reference proteome</keyword>
<reference evidence="2 3" key="1">
    <citation type="submission" date="2020-03" db="EMBL/GenBank/DDBJ databases">
        <title>Whole genome shotgun sequence of Phytohabitans houttuyneae NBRC 108639.</title>
        <authorList>
            <person name="Komaki H."/>
            <person name="Tamura T."/>
        </authorList>
    </citation>
    <scope>NUCLEOTIDE SEQUENCE [LARGE SCALE GENOMIC DNA]</scope>
    <source>
        <strain evidence="2 3">NBRC 108639</strain>
    </source>
</reference>
<feature type="transmembrane region" description="Helical" evidence="1">
    <location>
        <begin position="60"/>
        <end position="82"/>
    </location>
</feature>
<keyword evidence="1" id="KW-1133">Transmembrane helix</keyword>
<evidence type="ECO:0000256" key="1">
    <source>
        <dbReference type="SAM" id="Phobius"/>
    </source>
</evidence>
<evidence type="ECO:0000313" key="2">
    <source>
        <dbReference type="EMBL" id="GFJ82654.1"/>
    </source>
</evidence>
<organism evidence="2 3">
    <name type="scientific">Phytohabitans houttuyneae</name>
    <dbReference type="NCBI Taxonomy" id="1076126"/>
    <lineage>
        <taxon>Bacteria</taxon>
        <taxon>Bacillati</taxon>
        <taxon>Actinomycetota</taxon>
        <taxon>Actinomycetes</taxon>
        <taxon>Micromonosporales</taxon>
        <taxon>Micromonosporaceae</taxon>
    </lineage>
</organism>
<protein>
    <submittedName>
        <fullName evidence="2">Uncharacterized protein</fullName>
    </submittedName>
</protein>
<proteinExistence type="predicted"/>
<comment type="caution">
    <text evidence="2">The sequence shown here is derived from an EMBL/GenBank/DDBJ whole genome shotgun (WGS) entry which is preliminary data.</text>
</comment>